<keyword evidence="7" id="KW-0663">Pyridoxal phosphate</keyword>
<comment type="function">
    <text evidence="2">Catalyzes the removal of elemental sulfur atoms from cysteine to produce alanine. Seems to participate in the biosynthesis of the nitrogenase metalloclusters by providing the inorganic sulfur required for the Fe-S core formation.</text>
</comment>
<keyword evidence="13" id="KW-1185">Reference proteome</keyword>
<dbReference type="SUPFAM" id="SSF53383">
    <property type="entry name" value="PLP-dependent transferases"/>
    <property type="match status" value="1"/>
</dbReference>
<evidence type="ECO:0000256" key="10">
    <source>
        <dbReference type="ARBA" id="ARBA00050776"/>
    </source>
</evidence>
<dbReference type="AlphaFoldDB" id="A0A953HLJ3"/>
<evidence type="ECO:0000256" key="6">
    <source>
        <dbReference type="ARBA" id="ARBA00022723"/>
    </source>
</evidence>
<evidence type="ECO:0000259" key="11">
    <source>
        <dbReference type="Pfam" id="PF00266"/>
    </source>
</evidence>
<dbReference type="Pfam" id="PF00266">
    <property type="entry name" value="Aminotran_5"/>
    <property type="match status" value="1"/>
</dbReference>
<evidence type="ECO:0000256" key="4">
    <source>
        <dbReference type="ARBA" id="ARBA00012239"/>
    </source>
</evidence>
<accession>A0A953HLJ3</accession>
<dbReference type="InterPro" id="IPR000192">
    <property type="entry name" value="Aminotrans_V_dom"/>
</dbReference>
<dbReference type="FunFam" id="3.40.640.10:FF:000084">
    <property type="entry name" value="IscS-like cysteine desulfurase"/>
    <property type="match status" value="1"/>
</dbReference>
<comment type="caution">
    <text evidence="12">The sequence shown here is derived from an EMBL/GenBank/DDBJ whole genome shotgun (WGS) entry which is preliminary data.</text>
</comment>
<dbReference type="RefSeq" id="WP_222578824.1">
    <property type="nucleotide sequence ID" value="NZ_JAHVHU010000004.1"/>
</dbReference>
<evidence type="ECO:0000256" key="5">
    <source>
        <dbReference type="ARBA" id="ARBA00022679"/>
    </source>
</evidence>
<comment type="similarity">
    <text evidence="3">Belongs to the class-V pyridoxal-phosphate-dependent aminotransferase family. NifS/IscS subfamily.</text>
</comment>
<dbReference type="GO" id="GO:0031071">
    <property type="term" value="F:cysteine desulfurase activity"/>
    <property type="evidence" value="ECO:0007669"/>
    <property type="project" value="UniProtKB-EC"/>
</dbReference>
<dbReference type="InterPro" id="IPR015422">
    <property type="entry name" value="PyrdxlP-dep_Trfase_small"/>
</dbReference>
<keyword evidence="6" id="KW-0479">Metal-binding</keyword>
<comment type="cofactor">
    <cofactor evidence="1">
        <name>pyridoxal 5'-phosphate</name>
        <dbReference type="ChEBI" id="CHEBI:597326"/>
    </cofactor>
</comment>
<evidence type="ECO:0000256" key="3">
    <source>
        <dbReference type="ARBA" id="ARBA00006490"/>
    </source>
</evidence>
<name>A0A953HLJ3_9BACT</name>
<dbReference type="PANTHER" id="PTHR11601:SF34">
    <property type="entry name" value="CYSTEINE DESULFURASE"/>
    <property type="match status" value="1"/>
</dbReference>
<dbReference type="InterPro" id="IPR015421">
    <property type="entry name" value="PyrdxlP-dep_Trfase_major"/>
</dbReference>
<evidence type="ECO:0000256" key="9">
    <source>
        <dbReference type="ARBA" id="ARBA00023014"/>
    </source>
</evidence>
<dbReference type="Gene3D" id="1.10.260.50">
    <property type="match status" value="1"/>
</dbReference>
<organism evidence="12 13">
    <name type="scientific">Membranihabitans marinus</name>
    <dbReference type="NCBI Taxonomy" id="1227546"/>
    <lineage>
        <taxon>Bacteria</taxon>
        <taxon>Pseudomonadati</taxon>
        <taxon>Bacteroidota</taxon>
        <taxon>Saprospiria</taxon>
        <taxon>Saprospirales</taxon>
        <taxon>Saprospiraceae</taxon>
        <taxon>Membranihabitans</taxon>
    </lineage>
</organism>
<comment type="catalytic activity">
    <reaction evidence="10">
        <text>(sulfur carrier)-H + L-cysteine = (sulfur carrier)-SH + L-alanine</text>
        <dbReference type="Rhea" id="RHEA:43892"/>
        <dbReference type="Rhea" id="RHEA-COMP:14737"/>
        <dbReference type="Rhea" id="RHEA-COMP:14739"/>
        <dbReference type="ChEBI" id="CHEBI:29917"/>
        <dbReference type="ChEBI" id="CHEBI:35235"/>
        <dbReference type="ChEBI" id="CHEBI:57972"/>
        <dbReference type="ChEBI" id="CHEBI:64428"/>
        <dbReference type="EC" id="2.8.1.7"/>
    </reaction>
</comment>
<evidence type="ECO:0000313" key="13">
    <source>
        <dbReference type="Proteomes" id="UP000753961"/>
    </source>
</evidence>
<dbReference type="EMBL" id="JAHVHU010000004">
    <property type="protein sequence ID" value="MBY5957304.1"/>
    <property type="molecule type" value="Genomic_DNA"/>
</dbReference>
<dbReference type="GO" id="GO:0046872">
    <property type="term" value="F:metal ion binding"/>
    <property type="evidence" value="ECO:0007669"/>
    <property type="project" value="UniProtKB-KW"/>
</dbReference>
<evidence type="ECO:0000256" key="1">
    <source>
        <dbReference type="ARBA" id="ARBA00001933"/>
    </source>
</evidence>
<keyword evidence="8" id="KW-0408">Iron</keyword>
<evidence type="ECO:0000256" key="7">
    <source>
        <dbReference type="ARBA" id="ARBA00022898"/>
    </source>
</evidence>
<proteinExistence type="inferred from homology"/>
<evidence type="ECO:0000313" key="12">
    <source>
        <dbReference type="EMBL" id="MBY5957304.1"/>
    </source>
</evidence>
<dbReference type="PANTHER" id="PTHR11601">
    <property type="entry name" value="CYSTEINE DESULFURYLASE FAMILY MEMBER"/>
    <property type="match status" value="1"/>
</dbReference>
<keyword evidence="9" id="KW-0411">Iron-sulfur</keyword>
<evidence type="ECO:0000256" key="8">
    <source>
        <dbReference type="ARBA" id="ARBA00023004"/>
    </source>
</evidence>
<dbReference type="Gene3D" id="3.90.1150.10">
    <property type="entry name" value="Aspartate Aminotransferase, domain 1"/>
    <property type="match status" value="1"/>
</dbReference>
<sequence>MKKSIYLDNAASAPILDDVVEVMADALRTLNGNPSSTHKFGRKAKAAIEQSRKTIAGCLNASIGEIFFTSGGTEANNTALHCAVDQLGVTRLIISSIEHPSIINTANYIATHQGIEVVQLTVNEHGLIHIDELKNLLEGSNQKTLVSIMHANNEIGTIQPVDQIGVLCQEHGALFHTDAVQTIGHLPFDVSTRPISFLSASGHKFHGPKGIGFLYVNSDNIIEPYIQGGSQERNVRAGTENVAGIVGMAKALSHCYEHMSEKSDYVKELRSYLIEQLRVKLPQIELVSYASSDDCLFTIVNFHIPSSAKSDLLLMNLDIAGIAASGGSACSSGAEKPSHVIEAIGNYSENGKCVRFSMSFMNTKAELDRVVDALTKYV</sequence>
<reference evidence="12" key="1">
    <citation type="submission" date="2021-06" db="EMBL/GenBank/DDBJ databases">
        <title>44 bacteria genomes isolated from Dapeng, Shenzhen.</title>
        <authorList>
            <person name="Zheng W."/>
            <person name="Yu S."/>
            <person name="Huang Y."/>
        </authorList>
    </citation>
    <scope>NUCLEOTIDE SEQUENCE</scope>
    <source>
        <strain evidence="12">DP5N28-2</strain>
    </source>
</reference>
<dbReference type="InterPro" id="IPR015424">
    <property type="entry name" value="PyrdxlP-dep_Trfase"/>
</dbReference>
<dbReference type="GO" id="GO:0051536">
    <property type="term" value="F:iron-sulfur cluster binding"/>
    <property type="evidence" value="ECO:0007669"/>
    <property type="project" value="UniProtKB-KW"/>
</dbReference>
<protein>
    <recommendedName>
        <fullName evidence="4">cysteine desulfurase</fullName>
        <ecNumber evidence="4">2.8.1.7</ecNumber>
    </recommendedName>
</protein>
<evidence type="ECO:0000256" key="2">
    <source>
        <dbReference type="ARBA" id="ARBA00003120"/>
    </source>
</evidence>
<dbReference type="Proteomes" id="UP000753961">
    <property type="component" value="Unassembled WGS sequence"/>
</dbReference>
<dbReference type="EC" id="2.8.1.7" evidence="4"/>
<dbReference type="Gene3D" id="3.40.640.10">
    <property type="entry name" value="Type I PLP-dependent aspartate aminotransferase-like (Major domain)"/>
    <property type="match status" value="1"/>
</dbReference>
<keyword evidence="5" id="KW-0808">Transferase</keyword>
<feature type="domain" description="Aminotransferase class V" evidence="11">
    <location>
        <begin position="5"/>
        <end position="370"/>
    </location>
</feature>
<gene>
    <name evidence="12" type="ORF">KUV50_04090</name>
</gene>
<dbReference type="PIRSF" id="PIRSF005572">
    <property type="entry name" value="NifS"/>
    <property type="match status" value="1"/>
</dbReference>
<dbReference type="InterPro" id="IPR016454">
    <property type="entry name" value="Cysteine_dSase"/>
</dbReference>